<evidence type="ECO:0000313" key="2">
    <source>
        <dbReference type="EMBL" id="UOE32829.1"/>
    </source>
</evidence>
<keyword evidence="3" id="KW-1185">Reference proteome</keyword>
<dbReference type="Proteomes" id="UP000831390">
    <property type="component" value="Chromosome"/>
</dbReference>
<sequence>MQTLKNIFSKQALFMGVIVGVPKPVIWWMIALIHCACSERLNGANVQMELAGDWILASASLFALLGFISLTMNIITKNKNV</sequence>
<evidence type="ECO:0008006" key="4">
    <source>
        <dbReference type="Google" id="ProtNLM"/>
    </source>
</evidence>
<keyword evidence="1" id="KW-1133">Transmembrane helix</keyword>
<dbReference type="RefSeq" id="WP_243512082.1">
    <property type="nucleotide sequence ID" value="NZ_CP094534.1"/>
</dbReference>
<evidence type="ECO:0000313" key="3">
    <source>
        <dbReference type="Proteomes" id="UP000831390"/>
    </source>
</evidence>
<evidence type="ECO:0000256" key="1">
    <source>
        <dbReference type="SAM" id="Phobius"/>
    </source>
</evidence>
<reference evidence="2 3" key="1">
    <citation type="submission" date="2022-03" db="EMBL/GenBank/DDBJ databases">
        <title>Hymenobactersp. isolated from the air.</title>
        <authorList>
            <person name="Won M."/>
            <person name="Kwon S.-W."/>
        </authorList>
    </citation>
    <scope>NUCLEOTIDE SEQUENCE [LARGE SCALE GENOMIC DNA]</scope>
    <source>
        <strain evidence="2 3">KACC 22596</strain>
    </source>
</reference>
<gene>
    <name evidence="2" type="ORF">MTP16_17045</name>
</gene>
<organism evidence="2 3">
    <name type="scientific">Hymenobacter monticola</name>
    <dbReference type="NCBI Taxonomy" id="1705399"/>
    <lineage>
        <taxon>Bacteria</taxon>
        <taxon>Pseudomonadati</taxon>
        <taxon>Bacteroidota</taxon>
        <taxon>Cytophagia</taxon>
        <taxon>Cytophagales</taxon>
        <taxon>Hymenobacteraceae</taxon>
        <taxon>Hymenobacter</taxon>
    </lineage>
</organism>
<dbReference type="EMBL" id="CP094534">
    <property type="protein sequence ID" value="UOE32829.1"/>
    <property type="molecule type" value="Genomic_DNA"/>
</dbReference>
<proteinExistence type="predicted"/>
<feature type="transmembrane region" description="Helical" evidence="1">
    <location>
        <begin position="12"/>
        <end position="34"/>
    </location>
</feature>
<feature type="transmembrane region" description="Helical" evidence="1">
    <location>
        <begin position="54"/>
        <end position="75"/>
    </location>
</feature>
<protein>
    <recommendedName>
        <fullName evidence="4">ABC transporter permease</fullName>
    </recommendedName>
</protein>
<keyword evidence="1" id="KW-0472">Membrane</keyword>
<keyword evidence="1" id="KW-0812">Transmembrane</keyword>
<name>A0ABY4B1V5_9BACT</name>
<accession>A0ABY4B1V5</accession>